<name>A0ABN2EHF5_9ACTN</name>
<evidence type="ECO:0000313" key="1">
    <source>
        <dbReference type="EMBL" id="GAA1607265.1"/>
    </source>
</evidence>
<dbReference type="EMBL" id="BAAAPH010000041">
    <property type="protein sequence ID" value="GAA1607265.1"/>
    <property type="molecule type" value="Genomic_DNA"/>
</dbReference>
<sequence length="75" mass="8535">MTGHEHVVQDRLGHVLMEFDDALGVRLGKFLLDEQYDVVHRRHLRFGSASIVPPETAEVIIWIVLDGGVHKYAML</sequence>
<gene>
    <name evidence="1" type="ORF">GCM10009804_74030</name>
</gene>
<protein>
    <submittedName>
        <fullName evidence="1">Uncharacterized protein</fullName>
    </submittedName>
</protein>
<evidence type="ECO:0000313" key="2">
    <source>
        <dbReference type="Proteomes" id="UP001501705"/>
    </source>
</evidence>
<comment type="caution">
    <text evidence="1">The sequence shown here is derived from an EMBL/GenBank/DDBJ whole genome shotgun (WGS) entry which is preliminary data.</text>
</comment>
<organism evidence="1 2">
    <name type="scientific">Kribbella hippodromi</name>
    <dbReference type="NCBI Taxonomy" id="434347"/>
    <lineage>
        <taxon>Bacteria</taxon>
        <taxon>Bacillati</taxon>
        <taxon>Actinomycetota</taxon>
        <taxon>Actinomycetes</taxon>
        <taxon>Propionibacteriales</taxon>
        <taxon>Kribbellaceae</taxon>
        <taxon>Kribbella</taxon>
    </lineage>
</organism>
<accession>A0ABN2EHF5</accession>
<dbReference type="Proteomes" id="UP001501705">
    <property type="component" value="Unassembled WGS sequence"/>
</dbReference>
<proteinExistence type="predicted"/>
<keyword evidence="2" id="KW-1185">Reference proteome</keyword>
<reference evidence="1 2" key="1">
    <citation type="journal article" date="2019" name="Int. J. Syst. Evol. Microbiol.">
        <title>The Global Catalogue of Microorganisms (GCM) 10K type strain sequencing project: providing services to taxonomists for standard genome sequencing and annotation.</title>
        <authorList>
            <consortium name="The Broad Institute Genomics Platform"/>
            <consortium name="The Broad Institute Genome Sequencing Center for Infectious Disease"/>
            <person name="Wu L."/>
            <person name="Ma J."/>
        </authorList>
    </citation>
    <scope>NUCLEOTIDE SEQUENCE [LARGE SCALE GENOMIC DNA]</scope>
    <source>
        <strain evidence="1 2">JCM 15572</strain>
    </source>
</reference>